<comment type="similarity">
    <text evidence="1">Belongs to the LytR/CpsA/Psr (LCP) family.</text>
</comment>
<feature type="transmembrane region" description="Helical" evidence="3">
    <location>
        <begin position="50"/>
        <end position="68"/>
    </location>
</feature>
<name>A0A7X5VJR2_9ACTN</name>
<dbReference type="PANTHER" id="PTHR33392">
    <property type="entry name" value="POLYISOPRENYL-TEICHOIC ACID--PEPTIDOGLYCAN TEICHOIC ACID TRANSFERASE TAGU"/>
    <property type="match status" value="1"/>
</dbReference>
<accession>A0A7X5VJR2</accession>
<evidence type="ECO:0000256" key="2">
    <source>
        <dbReference type="SAM" id="MobiDB-lite"/>
    </source>
</evidence>
<keyword evidence="3" id="KW-0472">Membrane</keyword>
<reference evidence="5 6" key="1">
    <citation type="submission" date="2020-03" db="EMBL/GenBank/DDBJ databases">
        <title>Sequencing the genomes of 1000 actinobacteria strains.</title>
        <authorList>
            <person name="Klenk H.-P."/>
        </authorList>
    </citation>
    <scope>NUCLEOTIDE SEQUENCE [LARGE SCALE GENOMIC DNA]</scope>
    <source>
        <strain evidence="5 6">DSM 45490</strain>
    </source>
</reference>
<keyword evidence="3" id="KW-0812">Transmembrane</keyword>
<gene>
    <name evidence="5" type="ORF">BJY22_007848</name>
</gene>
<dbReference type="InterPro" id="IPR050922">
    <property type="entry name" value="LytR/CpsA/Psr_CW_biosynth"/>
</dbReference>
<comment type="caution">
    <text evidence="5">The sequence shown here is derived from an EMBL/GenBank/DDBJ whole genome shotgun (WGS) entry which is preliminary data.</text>
</comment>
<feature type="region of interest" description="Disordered" evidence="2">
    <location>
        <begin position="435"/>
        <end position="499"/>
    </location>
</feature>
<evidence type="ECO:0000313" key="6">
    <source>
        <dbReference type="Proteomes" id="UP000555407"/>
    </source>
</evidence>
<dbReference type="Proteomes" id="UP000555407">
    <property type="component" value="Unassembled WGS sequence"/>
</dbReference>
<feature type="domain" description="Cell envelope-related transcriptional attenuator" evidence="4">
    <location>
        <begin position="184"/>
        <end position="360"/>
    </location>
</feature>
<keyword evidence="6" id="KW-1185">Reference proteome</keyword>
<evidence type="ECO:0000256" key="3">
    <source>
        <dbReference type="SAM" id="Phobius"/>
    </source>
</evidence>
<dbReference type="InterPro" id="IPR004474">
    <property type="entry name" value="LytR_CpsA_psr"/>
</dbReference>
<keyword evidence="3" id="KW-1133">Transmembrane helix</keyword>
<dbReference type="EMBL" id="JAASRO010000001">
    <property type="protein sequence ID" value="NIK62131.1"/>
    <property type="molecule type" value="Genomic_DNA"/>
</dbReference>
<feature type="compositionally biased region" description="Low complexity" evidence="2">
    <location>
        <begin position="448"/>
        <end position="488"/>
    </location>
</feature>
<feature type="transmembrane region" description="Helical" evidence="3">
    <location>
        <begin position="121"/>
        <end position="142"/>
    </location>
</feature>
<dbReference type="NCBIfam" id="TIGR00350">
    <property type="entry name" value="lytR_cpsA_psr"/>
    <property type="match status" value="1"/>
</dbReference>
<feature type="transmembrane region" description="Helical" evidence="3">
    <location>
        <begin position="80"/>
        <end position="101"/>
    </location>
</feature>
<organism evidence="5 6">
    <name type="scientific">Kribbella shirazensis</name>
    <dbReference type="NCBI Taxonomy" id="1105143"/>
    <lineage>
        <taxon>Bacteria</taxon>
        <taxon>Bacillati</taxon>
        <taxon>Actinomycetota</taxon>
        <taxon>Actinomycetes</taxon>
        <taxon>Propionibacteriales</taxon>
        <taxon>Kribbellaceae</taxon>
        <taxon>Kribbella</taxon>
    </lineage>
</organism>
<dbReference type="PANTHER" id="PTHR33392:SF6">
    <property type="entry name" value="POLYISOPRENYL-TEICHOIC ACID--PEPTIDOGLYCAN TEICHOIC ACID TRANSFERASE TAGU"/>
    <property type="match status" value="1"/>
</dbReference>
<sequence>MPQEKPDLRNLREPVRFKRALTLLLMTLVLPGSAQIVAGSRKAGRWAWRVVAGLVAIVIFFVLLGLIWRSGTINILARPGTLRIVQVLLILLALGWAALFVDAYRLGQPLMLERNHRLTASILDGVLIFVVVGALIYASVIVNTQRDFVASVFGSGEKSKAEKGRYNVLLMGGDSGADRIGTRPDSLTVASIDADTGRTVLVGLPRNLAKVPFPAGTAMAKQFPEGFRWKNCGTECLLNAVYTYAVNHKNLFPGNPNPGETATTQAVEAVTGLKINYFVLIDLAGFRDLLNAVGGITLDIGKRVPIGGGSSPIKGYIEAGKNQHLDGYHALWFARSRAESSDYERMARQKCVMSAMLNQLSPQTVLTKFQGIASASKEVVKTSIPASELGTFTDLALDAKKLPVSSFSAVPPLIHTGDPDFALIRTKVAEAIAKSESLDKEGSGGDGKTSSTPSSSTSKSSNPSSSTTKKPSTASTKKPTSSPTTPATGVDDVASICKA</sequence>
<protein>
    <submittedName>
        <fullName evidence="5">LCP family protein required for cell wall assembly</fullName>
    </submittedName>
</protein>
<evidence type="ECO:0000313" key="5">
    <source>
        <dbReference type="EMBL" id="NIK62131.1"/>
    </source>
</evidence>
<dbReference type="AlphaFoldDB" id="A0A7X5VJR2"/>
<dbReference type="Gene3D" id="3.40.630.190">
    <property type="entry name" value="LCP protein"/>
    <property type="match status" value="1"/>
</dbReference>
<dbReference type="RefSeq" id="WP_167217086.1">
    <property type="nucleotide sequence ID" value="NZ_JAASRO010000001.1"/>
</dbReference>
<proteinExistence type="inferred from homology"/>
<dbReference type="Pfam" id="PF03816">
    <property type="entry name" value="LytR_cpsA_psr"/>
    <property type="match status" value="1"/>
</dbReference>
<evidence type="ECO:0000256" key="1">
    <source>
        <dbReference type="ARBA" id="ARBA00006068"/>
    </source>
</evidence>
<evidence type="ECO:0000259" key="4">
    <source>
        <dbReference type="Pfam" id="PF03816"/>
    </source>
</evidence>